<dbReference type="OrthoDB" id="1910803at2759"/>
<dbReference type="SUPFAM" id="SSF52833">
    <property type="entry name" value="Thioredoxin-like"/>
    <property type="match status" value="2"/>
</dbReference>
<evidence type="ECO:0000313" key="4">
    <source>
        <dbReference type="Proteomes" id="UP001165740"/>
    </source>
</evidence>
<proteinExistence type="predicted"/>
<dbReference type="AlphaFoldDB" id="A0A9W2ZIE8"/>
<gene>
    <name evidence="5" type="primary">LOC106064152</name>
</gene>
<evidence type="ECO:0000259" key="3">
    <source>
        <dbReference type="PROSITE" id="PS51352"/>
    </source>
</evidence>
<dbReference type="Pfam" id="PF00085">
    <property type="entry name" value="Thioredoxin"/>
    <property type="match status" value="2"/>
</dbReference>
<sequence length="996" mass="112801">MADVVKNNVARKIGVNFIKPNELLRGMARHPEICCIFITFMITFIIKYGTSFKSKPVTLPPKQPQYMFPPTSYVLDSPRGSLMPLIEVLNSQEFVFVMYYAPWCYKSKAARSEFLKAANYFKGQVAFASVNCWWPEGDCRKRYKFLMFPVFMAYHTKLDGYRYFGHVRAEHMIQFLEDLIYPLKLLNSKDEILELVAKHENAIVGYFNLTSLKDVGVYRQFYYASMRIQERDPFQPIKFGVISQESVAREVNLTQWNEIVFLRLTNDSLFYPYPNNITSLNIVQWALGNKGQELIKRLSPEGLKSEVLATEMHKGPAFLLFHAESPLLKIEPGLRVLKDVVLQYRECQLHPYFRNIQTHWSTATLKNLQYHRALSTFCQQLKQVNRMQELDLSCCVSTILYNSSQSQNVCNVCQYSSAKRKCQVLPPHLLSHVFASHQSDSDCRSFNVNYSWLDRLSFCCSKRDGAHQTAHYMPQPRTEKLRLNISSSDQRVHFYKEDEGLDRSARHTLDGYVRNHLESLPRRLCDRLSLERHVDDSAGVSETLASELSSTEVQLRLKHLSHIGCSSNKTVNFYAIDSRNRWMFPDALGIEPNMSSGGPTAVLFDRKSEEHYIFKDNFTYSNTVSFLMDYEQGYLKRHQQSNGFPQSVCEVKGQVCLQELTSATFLSAVKEEEKDVVVLIYAHWCGFCQTLSHTFLALAQYFSTSPHIVFARINGATNDLPWEYTFDSYPVIVFFSARHDPYDLIIWRNRRKADSIVYPSDEDMSLTKLIRFVLHHATYDTKVRLAADVCSTACIQANIAHSSQVLEMLRLRQASLQSQLSMRETDGLKAESDGVLDAGAVDIPNGGEDDGPHAGVGHETGADGDHNASAANGQNAGAVDGQNRATVDGSNAEASNGQNAGAADGQNRATVNGSNAEASNGQNAGAADGQSTDRIYSQNTANAYSKLDTDYLISELQRTTNQIEAVERLKLFLEKQTEVINKEDLVKILSFDFPSA</sequence>
<feature type="domain" description="Thioredoxin" evidence="3">
    <location>
        <begin position="635"/>
        <end position="778"/>
    </location>
</feature>
<dbReference type="RefSeq" id="XP_055874738.1">
    <property type="nucleotide sequence ID" value="XM_056018763.1"/>
</dbReference>
<organism evidence="4 5">
    <name type="scientific">Biomphalaria glabrata</name>
    <name type="common">Bloodfluke planorb</name>
    <name type="synonym">Freshwater snail</name>
    <dbReference type="NCBI Taxonomy" id="6526"/>
    <lineage>
        <taxon>Eukaryota</taxon>
        <taxon>Metazoa</taxon>
        <taxon>Spiralia</taxon>
        <taxon>Lophotrochozoa</taxon>
        <taxon>Mollusca</taxon>
        <taxon>Gastropoda</taxon>
        <taxon>Heterobranchia</taxon>
        <taxon>Euthyneura</taxon>
        <taxon>Panpulmonata</taxon>
        <taxon>Hygrophila</taxon>
        <taxon>Lymnaeoidea</taxon>
        <taxon>Planorbidae</taxon>
        <taxon>Biomphalaria</taxon>
    </lineage>
</organism>
<protein>
    <submittedName>
        <fullName evidence="5">Thioredoxin domain-containing protein 11-like isoform X1</fullName>
    </submittedName>
</protein>
<feature type="compositionally biased region" description="Low complexity" evidence="1">
    <location>
        <begin position="867"/>
        <end position="878"/>
    </location>
</feature>
<feature type="compositionally biased region" description="Polar residues" evidence="1">
    <location>
        <begin position="907"/>
        <end position="931"/>
    </location>
</feature>
<dbReference type="PANTHER" id="PTHR46497">
    <property type="entry name" value="THIOREDOXIN DOMAIN-CONTAINING PROTEIN 11"/>
    <property type="match status" value="1"/>
</dbReference>
<keyword evidence="2" id="KW-1133">Transmembrane helix</keyword>
<evidence type="ECO:0000256" key="1">
    <source>
        <dbReference type="SAM" id="MobiDB-lite"/>
    </source>
</evidence>
<dbReference type="OMA" id="VIYLYHQ"/>
<feature type="region of interest" description="Disordered" evidence="1">
    <location>
        <begin position="838"/>
        <end position="931"/>
    </location>
</feature>
<accession>A0A9W2ZIE8</accession>
<feature type="transmembrane region" description="Helical" evidence="2">
    <location>
        <begin position="33"/>
        <end position="50"/>
    </location>
</feature>
<dbReference type="PANTHER" id="PTHR46497:SF1">
    <property type="entry name" value="THIOREDOXIN DOMAIN-CONTAINING PROTEIN 11"/>
    <property type="match status" value="1"/>
</dbReference>
<feature type="compositionally biased region" description="Polar residues" evidence="1">
    <location>
        <begin position="883"/>
        <end position="899"/>
    </location>
</feature>
<dbReference type="Proteomes" id="UP001165740">
    <property type="component" value="Chromosome 2"/>
</dbReference>
<evidence type="ECO:0000256" key="2">
    <source>
        <dbReference type="SAM" id="Phobius"/>
    </source>
</evidence>
<evidence type="ECO:0000313" key="5">
    <source>
        <dbReference type="RefSeq" id="XP_055874738.1"/>
    </source>
</evidence>
<dbReference type="Gene3D" id="3.40.30.10">
    <property type="entry name" value="Glutaredoxin"/>
    <property type="match status" value="3"/>
</dbReference>
<dbReference type="InterPro" id="IPR013766">
    <property type="entry name" value="Thioredoxin_domain"/>
</dbReference>
<keyword evidence="2" id="KW-0812">Transmembrane</keyword>
<dbReference type="GeneID" id="106064152"/>
<reference evidence="5" key="1">
    <citation type="submission" date="2025-08" db="UniProtKB">
        <authorList>
            <consortium name="RefSeq"/>
        </authorList>
    </citation>
    <scope>IDENTIFICATION</scope>
</reference>
<keyword evidence="2" id="KW-0472">Membrane</keyword>
<dbReference type="InterPro" id="IPR036249">
    <property type="entry name" value="Thioredoxin-like_sf"/>
</dbReference>
<dbReference type="PROSITE" id="PS51352">
    <property type="entry name" value="THIOREDOXIN_2"/>
    <property type="match status" value="1"/>
</dbReference>
<dbReference type="InterPro" id="IPR052792">
    <property type="entry name" value="Thioredoxin_dom-contain_11"/>
</dbReference>
<keyword evidence="4" id="KW-1185">Reference proteome</keyword>
<name>A0A9W2ZIE8_BIOGL</name>